<dbReference type="SUPFAM" id="SSF52540">
    <property type="entry name" value="P-loop containing nucleoside triphosphate hydrolases"/>
    <property type="match status" value="1"/>
</dbReference>
<dbReference type="InterPro" id="IPR014721">
    <property type="entry name" value="Ribsml_uS5_D2-typ_fold_subgr"/>
</dbReference>
<dbReference type="PANTHER" id="PTHR43261">
    <property type="entry name" value="TRANSLATION ELONGATION FACTOR G-RELATED"/>
    <property type="match status" value="1"/>
</dbReference>
<dbReference type="SUPFAM" id="SSF54211">
    <property type="entry name" value="Ribosomal protein S5 domain 2-like"/>
    <property type="match status" value="1"/>
</dbReference>
<evidence type="ECO:0000313" key="6">
    <source>
        <dbReference type="Proteomes" id="UP000276542"/>
    </source>
</evidence>
<name>A0A3A5HD38_9ACTN</name>
<dbReference type="CDD" id="cd16262">
    <property type="entry name" value="EFG_III"/>
    <property type="match status" value="1"/>
</dbReference>
<keyword evidence="6" id="KW-1185">Reference proteome</keyword>
<dbReference type="InterPro" id="IPR020568">
    <property type="entry name" value="Ribosomal_Su5_D2-typ_SF"/>
</dbReference>
<evidence type="ECO:0000256" key="2">
    <source>
        <dbReference type="ARBA" id="ARBA00023134"/>
    </source>
</evidence>
<dbReference type="Pfam" id="PF14492">
    <property type="entry name" value="EFG_III"/>
    <property type="match status" value="1"/>
</dbReference>
<dbReference type="InterPro" id="IPR000795">
    <property type="entry name" value="T_Tr_GTP-bd_dom"/>
</dbReference>
<sequence length="630" mass="66700">MANGRPGNTVDVATPDLIRNVALVGPTGSGKSALVAALLGGHDPLAQERSVSLAVSPLLHDGTKVNLVDTPGYADFAGEVRAALRAVDAVLFVLPANGAIDEAARQLWRECSQTPRAIVVTKLDHARADYDGVLAAAQAAYGERVMPVLQRTDALIEAVIEESEDEGLMERYLAGEPVEETQLMADLERAMARGTFHPVVPACAATGEGLSDLLDLVVRGFPSPHEHPSPEVFTPAGGRAEALTCDPSGPLVAEVVKTTSDNYLGRVSIVRVFSGTLQPDHPVHVSGHFSAFFGDGSGHEDHDEDDRPTMLTPRLIAGDIGSLGKLGHAETGDTLSDPESPRLLRPWELPDPQLPIAIEADTQSDDDHLSGALARLAAEDPSLRIERNAETHQVVLWVLGEAHAEVALGRLRDRYGVSVSQVDLVIPLRSTFAGPAKGHGRHVKQSGGHGQFAICDLEVEPLPRGSGFEFVDRVVGGAVPRQYVASIEKGVVAQMARGISDGRPLVDLRVTLVDGKSHSVDSSDMAFQSAGALALREAAEATELIDLEPYDEVSVLIPDDVVGEVMSDLSARHGRLLGSEQVGAGGPGGRTLAKALVPHRSLVRYAIDLRAATHGVGTFTRTFASYEPVS</sequence>
<keyword evidence="5" id="KW-0251">Elongation factor</keyword>
<dbReference type="NCBIfam" id="TIGR00231">
    <property type="entry name" value="small_GTP"/>
    <property type="match status" value="1"/>
</dbReference>
<dbReference type="InterPro" id="IPR009022">
    <property type="entry name" value="EFG_III"/>
</dbReference>
<keyword evidence="1" id="KW-0547">Nucleotide-binding</keyword>
<dbReference type="SUPFAM" id="SSF54980">
    <property type="entry name" value="EF-G C-terminal domain-like"/>
    <property type="match status" value="2"/>
</dbReference>
<dbReference type="OrthoDB" id="9801472at2"/>
<dbReference type="Gene3D" id="3.30.70.240">
    <property type="match status" value="1"/>
</dbReference>
<dbReference type="SMART" id="SM00889">
    <property type="entry name" value="EFG_IV"/>
    <property type="match status" value="1"/>
</dbReference>
<dbReference type="GO" id="GO:0003746">
    <property type="term" value="F:translation elongation factor activity"/>
    <property type="evidence" value="ECO:0007669"/>
    <property type="project" value="UniProtKB-KW"/>
</dbReference>
<evidence type="ECO:0000256" key="1">
    <source>
        <dbReference type="ARBA" id="ARBA00022741"/>
    </source>
</evidence>
<dbReference type="SMART" id="SM00838">
    <property type="entry name" value="EFG_C"/>
    <property type="match status" value="1"/>
</dbReference>
<dbReference type="Pfam" id="PF00679">
    <property type="entry name" value="EFG_C"/>
    <property type="match status" value="1"/>
</dbReference>
<dbReference type="InterPro" id="IPR041095">
    <property type="entry name" value="EFG_II"/>
</dbReference>
<dbReference type="CDD" id="cd03713">
    <property type="entry name" value="EFG_mtEFG_C"/>
    <property type="match status" value="1"/>
</dbReference>
<dbReference type="InterPro" id="IPR035649">
    <property type="entry name" value="EFG_V"/>
</dbReference>
<dbReference type="InterPro" id="IPR005225">
    <property type="entry name" value="Small_GTP-bd"/>
</dbReference>
<dbReference type="InterPro" id="IPR000640">
    <property type="entry name" value="EFG_V-like"/>
</dbReference>
<organism evidence="5 6">
    <name type="scientific">Nocardioides cavernaquae</name>
    <dbReference type="NCBI Taxonomy" id="2321396"/>
    <lineage>
        <taxon>Bacteria</taxon>
        <taxon>Bacillati</taxon>
        <taxon>Actinomycetota</taxon>
        <taxon>Actinomycetes</taxon>
        <taxon>Propionibacteriales</taxon>
        <taxon>Nocardioidaceae</taxon>
        <taxon>Nocardioides</taxon>
    </lineage>
</organism>
<dbReference type="SUPFAM" id="SSF50447">
    <property type="entry name" value="Translation proteins"/>
    <property type="match status" value="1"/>
</dbReference>
<dbReference type="Gene3D" id="3.40.50.300">
    <property type="entry name" value="P-loop containing nucleotide triphosphate hydrolases"/>
    <property type="match status" value="1"/>
</dbReference>
<dbReference type="GO" id="GO:0003924">
    <property type="term" value="F:GTPase activity"/>
    <property type="evidence" value="ECO:0007669"/>
    <property type="project" value="InterPro"/>
</dbReference>
<accession>A0A3A5HD38</accession>
<dbReference type="AlphaFoldDB" id="A0A3A5HD38"/>
<dbReference type="GO" id="GO:0032790">
    <property type="term" value="P:ribosome disassembly"/>
    <property type="evidence" value="ECO:0007669"/>
    <property type="project" value="TreeGrafter"/>
</dbReference>
<feature type="domain" description="Elongation factor EFG" evidence="3">
    <location>
        <begin position="547"/>
        <end position="629"/>
    </location>
</feature>
<dbReference type="InterPro" id="IPR009000">
    <property type="entry name" value="Transl_B-barrel_sf"/>
</dbReference>
<dbReference type="InterPro" id="IPR035647">
    <property type="entry name" value="EFG_III/V"/>
</dbReference>
<dbReference type="Pfam" id="PF03764">
    <property type="entry name" value="EFG_IV"/>
    <property type="match status" value="1"/>
</dbReference>
<evidence type="ECO:0000313" key="5">
    <source>
        <dbReference type="EMBL" id="RJS45950.1"/>
    </source>
</evidence>
<evidence type="ECO:0000259" key="4">
    <source>
        <dbReference type="SMART" id="SM00889"/>
    </source>
</evidence>
<gene>
    <name evidence="5" type="ORF">D4739_06735</name>
</gene>
<dbReference type="Gene3D" id="3.30.230.10">
    <property type="match status" value="1"/>
</dbReference>
<evidence type="ECO:0000259" key="3">
    <source>
        <dbReference type="SMART" id="SM00838"/>
    </source>
</evidence>
<feature type="domain" description="Translation elongation factor EFG/EF2" evidence="4">
    <location>
        <begin position="425"/>
        <end position="543"/>
    </location>
</feature>
<keyword evidence="2" id="KW-0342">GTP-binding</keyword>
<dbReference type="GO" id="GO:0005525">
    <property type="term" value="F:GTP binding"/>
    <property type="evidence" value="ECO:0007669"/>
    <property type="project" value="UniProtKB-KW"/>
</dbReference>
<keyword evidence="5" id="KW-0648">Protein biosynthesis</keyword>
<dbReference type="InterPro" id="IPR027417">
    <property type="entry name" value="P-loop_NTPase"/>
</dbReference>
<proteinExistence type="predicted"/>
<protein>
    <submittedName>
        <fullName evidence="5">Elongation factor G</fullName>
    </submittedName>
</protein>
<dbReference type="EMBL" id="QYRP01000002">
    <property type="protein sequence ID" value="RJS45950.1"/>
    <property type="molecule type" value="Genomic_DNA"/>
</dbReference>
<comment type="caution">
    <text evidence="5">The sequence shown here is derived from an EMBL/GenBank/DDBJ whole genome shotgun (WGS) entry which is preliminary data.</text>
</comment>
<dbReference type="InterPro" id="IPR005517">
    <property type="entry name" value="Transl_elong_EFG/EF2_IV"/>
</dbReference>
<dbReference type="Pfam" id="PF00009">
    <property type="entry name" value="GTP_EFTU"/>
    <property type="match status" value="1"/>
</dbReference>
<dbReference type="CDD" id="cd01434">
    <property type="entry name" value="EFG_mtEFG1_IV"/>
    <property type="match status" value="1"/>
</dbReference>
<dbReference type="InterPro" id="IPR047872">
    <property type="entry name" value="EFG_IV"/>
</dbReference>
<reference evidence="6" key="1">
    <citation type="submission" date="2018-09" db="EMBL/GenBank/DDBJ databases">
        <authorList>
            <person name="Zhu H."/>
        </authorList>
    </citation>
    <scope>NUCLEOTIDE SEQUENCE [LARGE SCALE GENOMIC DNA]</scope>
    <source>
        <strain evidence="6">K1W22B-1</strain>
    </source>
</reference>
<dbReference type="Gene3D" id="2.40.30.10">
    <property type="entry name" value="Translation factors"/>
    <property type="match status" value="1"/>
</dbReference>
<dbReference type="PANTHER" id="PTHR43261:SF6">
    <property type="entry name" value="ELONGATION FACTOR G-LIKE PROTEIN"/>
    <property type="match status" value="1"/>
</dbReference>
<dbReference type="Gene3D" id="3.30.70.870">
    <property type="entry name" value="Elongation Factor G (Translational Gtpase), domain 3"/>
    <property type="match status" value="1"/>
</dbReference>
<dbReference type="Proteomes" id="UP000276542">
    <property type="component" value="Unassembled WGS sequence"/>
</dbReference>